<feature type="compositionally biased region" description="Polar residues" evidence="1">
    <location>
        <begin position="289"/>
        <end position="298"/>
    </location>
</feature>
<dbReference type="PANTHER" id="PTHR14407:SF9">
    <property type="entry name" value="BLOC-3 COMPLEX MEMBER HPS4"/>
    <property type="match status" value="1"/>
</dbReference>
<evidence type="ECO:0008006" key="6">
    <source>
        <dbReference type="Google" id="ProtNLM"/>
    </source>
</evidence>
<dbReference type="InterPro" id="IPR026091">
    <property type="entry name" value="HPS4"/>
</dbReference>
<dbReference type="PANTHER" id="PTHR14407">
    <property type="entry name" value="HERMANSKY-PUDLAK SYNDROME 4 PROTEIN LIGHT-EAR PROTEIN-RELATED"/>
    <property type="match status" value="1"/>
</dbReference>
<dbReference type="GO" id="GO:0005765">
    <property type="term" value="C:lysosomal membrane"/>
    <property type="evidence" value="ECO:0007669"/>
    <property type="project" value="TreeGrafter"/>
</dbReference>
<feature type="region of interest" description="Disordered" evidence="1">
    <location>
        <begin position="277"/>
        <end position="299"/>
    </location>
</feature>
<dbReference type="GO" id="GO:0031410">
    <property type="term" value="C:cytoplasmic vesicle"/>
    <property type="evidence" value="ECO:0007669"/>
    <property type="project" value="TreeGrafter"/>
</dbReference>
<dbReference type="GO" id="GO:0031267">
    <property type="term" value="F:small GTPase binding"/>
    <property type="evidence" value="ECO:0007669"/>
    <property type="project" value="TreeGrafter"/>
</dbReference>
<feature type="region of interest" description="Disordered" evidence="1">
    <location>
        <begin position="423"/>
        <end position="494"/>
    </location>
</feature>
<protein>
    <recommendedName>
        <fullName evidence="6">Hermansky-Pudlak syndrome 4 protein</fullName>
    </recommendedName>
</protein>
<proteinExistence type="predicted"/>
<dbReference type="InterPro" id="IPR043989">
    <property type="entry name" value="CCZ1/INTU/HSP4_longin_3"/>
</dbReference>
<name>A0AAV7DHA5_ENGPU</name>
<reference evidence="4" key="1">
    <citation type="thesis" date="2020" institute="ProQuest LLC" country="789 East Eisenhower Parkway, Ann Arbor, MI, USA">
        <title>Comparative Genomics and Chromosome Evolution.</title>
        <authorList>
            <person name="Mudd A.B."/>
        </authorList>
    </citation>
    <scope>NUCLEOTIDE SEQUENCE</scope>
    <source>
        <strain evidence="4">237g6f4</strain>
        <tissue evidence="4">Blood</tissue>
    </source>
</reference>
<sequence length="693" mass="77150">MAVELEIATPCISIVVDGQDKWSWMNYFFLYDGSKVKGEGDPTRDGINYFYPPQTAIDQQELLCGQIAGVVRCLTEISSYPPNLIRLRKQKFAIQVHGEYLWALGCSMDVSDVTCKCFLEDLIGLFRFYNGPLWHAYRVRSQEELSKEWNLYLEHIQNTSDLHKIFNSLSHVDKTKVDPLLLLKAALILQTCQRFPYILAGCIIYKNRIVSTQLPPSLTSRALFKSLAKKSPPSFFQGQDILLPQNVCMIPVFVMEKEATALRQYPVQWMTRIPSSSRRSSSISHSLSEEAQVNQTHVSEGETLDIEKRNMESDSFLKVDFMHQSAGNVMDNNDSVASGSAFLGPLTHIPVQSSSPFRPMTLLHTGGKDGRIDAKESSSSEDVFMDNSPKDAFSLSKEVLGVESVHLSTGSDVTCHSINALGKSSSGESVCSTMEGSQDTVDNSQTSNKDEEKPGDHHLDETVKRRLEVLDITEGDTQDAETSKEITQSYESTDCESSPSARSCTITDWTLSLNTNTACPSSKLVQMVLYVHNVKGLVLSLIAESDFRYIKETIQDVYDSTLASLNGLEVHLKETLPVDHNLSKSTYNFTHFDSIQNTLTANLPSASSTSDRHFLRAANLIHSDFSVYPSLQEVTVRNATSSVYGCQSAVHETYFQQLAPVLRNSGAPDPQDATFMLHSKAKQKLLKHGLNLL</sequence>
<feature type="region of interest" description="Disordered" evidence="1">
    <location>
        <begin position="365"/>
        <end position="385"/>
    </location>
</feature>
<evidence type="ECO:0000259" key="2">
    <source>
        <dbReference type="Pfam" id="PF19031"/>
    </source>
</evidence>
<dbReference type="GO" id="GO:0031085">
    <property type="term" value="C:BLOC-3 complex"/>
    <property type="evidence" value="ECO:0007669"/>
    <property type="project" value="TreeGrafter"/>
</dbReference>
<dbReference type="GO" id="GO:1903232">
    <property type="term" value="P:melanosome assembly"/>
    <property type="evidence" value="ECO:0007669"/>
    <property type="project" value="TreeGrafter"/>
</dbReference>
<feature type="domain" description="CCZ1/INTU/HSP4 first Longin" evidence="2">
    <location>
        <begin position="25"/>
        <end position="131"/>
    </location>
</feature>
<evidence type="ECO:0000313" key="5">
    <source>
        <dbReference type="Proteomes" id="UP000824782"/>
    </source>
</evidence>
<dbReference type="GO" id="GO:0006605">
    <property type="term" value="P:protein targeting"/>
    <property type="evidence" value="ECO:0007669"/>
    <property type="project" value="TreeGrafter"/>
</dbReference>
<feature type="compositionally biased region" description="Basic and acidic residues" evidence="1">
    <location>
        <begin position="448"/>
        <end position="469"/>
    </location>
</feature>
<comment type="caution">
    <text evidence="4">The sequence shown here is derived from an EMBL/GenBank/DDBJ whole genome shotgun (WGS) entry which is preliminary data.</text>
</comment>
<evidence type="ECO:0000259" key="3">
    <source>
        <dbReference type="Pfam" id="PF19033"/>
    </source>
</evidence>
<organism evidence="4 5">
    <name type="scientific">Engystomops pustulosus</name>
    <name type="common">Tungara frog</name>
    <name type="synonym">Physalaemus pustulosus</name>
    <dbReference type="NCBI Taxonomy" id="76066"/>
    <lineage>
        <taxon>Eukaryota</taxon>
        <taxon>Metazoa</taxon>
        <taxon>Chordata</taxon>
        <taxon>Craniata</taxon>
        <taxon>Vertebrata</taxon>
        <taxon>Euteleostomi</taxon>
        <taxon>Amphibia</taxon>
        <taxon>Batrachia</taxon>
        <taxon>Anura</taxon>
        <taxon>Neobatrachia</taxon>
        <taxon>Hyloidea</taxon>
        <taxon>Leptodactylidae</taxon>
        <taxon>Leiuperinae</taxon>
        <taxon>Engystomops</taxon>
    </lineage>
</organism>
<dbReference type="EMBL" id="WNYA01000001">
    <property type="protein sequence ID" value="KAG8596889.1"/>
    <property type="molecule type" value="Genomic_DNA"/>
</dbReference>
<dbReference type="GO" id="GO:0016192">
    <property type="term" value="P:vesicle-mediated transport"/>
    <property type="evidence" value="ECO:0007669"/>
    <property type="project" value="InterPro"/>
</dbReference>
<dbReference type="AlphaFoldDB" id="A0AAV7DHA5"/>
<feature type="compositionally biased region" description="Polar residues" evidence="1">
    <location>
        <begin position="485"/>
        <end position="494"/>
    </location>
</feature>
<feature type="compositionally biased region" description="Basic and acidic residues" evidence="1">
    <location>
        <begin position="366"/>
        <end position="378"/>
    </location>
</feature>
<accession>A0AAV7DHA5</accession>
<gene>
    <name evidence="4" type="ORF">GDO81_002086</name>
</gene>
<feature type="domain" description="CCZ1/INTU/HPS4 third Longin" evidence="3">
    <location>
        <begin position="584"/>
        <end position="683"/>
    </location>
</feature>
<keyword evidence="5" id="KW-1185">Reference proteome</keyword>
<evidence type="ECO:0000256" key="1">
    <source>
        <dbReference type="SAM" id="MobiDB-lite"/>
    </source>
</evidence>
<dbReference type="Pfam" id="PF19031">
    <property type="entry name" value="Intu_longin_1"/>
    <property type="match status" value="1"/>
</dbReference>
<dbReference type="Proteomes" id="UP000824782">
    <property type="component" value="Unassembled WGS sequence"/>
</dbReference>
<dbReference type="Pfam" id="PF19033">
    <property type="entry name" value="Intu_longin_3"/>
    <property type="match status" value="1"/>
</dbReference>
<dbReference type="GO" id="GO:0005085">
    <property type="term" value="F:guanyl-nucleotide exchange factor activity"/>
    <property type="evidence" value="ECO:0007669"/>
    <property type="project" value="TreeGrafter"/>
</dbReference>
<dbReference type="InterPro" id="IPR043987">
    <property type="entry name" value="CCZ1/INTU/HSP4_longin_1"/>
</dbReference>
<feature type="compositionally biased region" description="Low complexity" evidence="1">
    <location>
        <begin position="277"/>
        <end position="286"/>
    </location>
</feature>
<evidence type="ECO:0000313" key="4">
    <source>
        <dbReference type="EMBL" id="KAG8596889.1"/>
    </source>
</evidence>
<feature type="compositionally biased region" description="Polar residues" evidence="1">
    <location>
        <begin position="423"/>
        <end position="447"/>
    </location>
</feature>